<dbReference type="Pfam" id="PF25587">
    <property type="entry name" value="Rv2743c"/>
    <property type="match status" value="1"/>
</dbReference>
<dbReference type="NCBIfam" id="NF047839">
    <property type="entry name" value="PspM_Rv2743c"/>
    <property type="match status" value="1"/>
</dbReference>
<sequence length="272" mass="28408">MAAGPRRRDLGELIRLGQTVGEQLRGPVADSVRTKVASWRDPRAKLLRRRRRAKRSTAAWTGTTALGGLWIGIDAAGNSLLSFNGITAMAVTAVFAFCTTGSVRKLVALHRQPLPAAMPPPVRLPAAGSAAREPMRRLAEAEAGLAELLVQLGTPRPGGLAPLPAQSLAHAQESATEAATALRAVAAQLSAVERARDLAPLSQRGPLDQGVADLRRRLDEGLDGYLALIGTAGQAVIASGSVTPNDALLDASDRLSGLASALRELSGSDDFR</sequence>
<keyword evidence="1" id="KW-1133">Transmembrane helix</keyword>
<dbReference type="OrthoDB" id="3701303at2"/>
<keyword evidence="1" id="KW-0472">Membrane</keyword>
<accession>A0A3E0I0S3</accession>
<evidence type="ECO:0000313" key="2">
    <source>
        <dbReference type="EMBL" id="REH52146.1"/>
    </source>
</evidence>
<dbReference type="RefSeq" id="WP_116174124.1">
    <property type="nucleotide sequence ID" value="NZ_CP144375.1"/>
</dbReference>
<organism evidence="2 3">
    <name type="scientific">Kutzneria buriramensis</name>
    <dbReference type="NCBI Taxonomy" id="1045776"/>
    <lineage>
        <taxon>Bacteria</taxon>
        <taxon>Bacillati</taxon>
        <taxon>Actinomycetota</taxon>
        <taxon>Actinomycetes</taxon>
        <taxon>Pseudonocardiales</taxon>
        <taxon>Pseudonocardiaceae</taxon>
        <taxon>Kutzneria</taxon>
    </lineage>
</organism>
<proteinExistence type="predicted"/>
<comment type="caution">
    <text evidence="2">The sequence shown here is derived from an EMBL/GenBank/DDBJ whole genome shotgun (WGS) entry which is preliminary data.</text>
</comment>
<evidence type="ECO:0000313" key="3">
    <source>
        <dbReference type="Proteomes" id="UP000256269"/>
    </source>
</evidence>
<feature type="transmembrane region" description="Helical" evidence="1">
    <location>
        <begin position="79"/>
        <end position="103"/>
    </location>
</feature>
<feature type="transmembrane region" description="Helical" evidence="1">
    <location>
        <begin position="57"/>
        <end position="73"/>
    </location>
</feature>
<evidence type="ECO:0000256" key="1">
    <source>
        <dbReference type="SAM" id="Phobius"/>
    </source>
</evidence>
<dbReference type="AlphaFoldDB" id="A0A3E0I0S3"/>
<protein>
    <submittedName>
        <fullName evidence="2">Uncharacterized protein</fullName>
    </submittedName>
</protein>
<keyword evidence="3" id="KW-1185">Reference proteome</keyword>
<dbReference type="InterPro" id="IPR057952">
    <property type="entry name" value="Rv2743c-like"/>
</dbReference>
<gene>
    <name evidence="2" type="ORF">BCF44_103597</name>
</gene>
<dbReference type="Proteomes" id="UP000256269">
    <property type="component" value="Unassembled WGS sequence"/>
</dbReference>
<dbReference type="EMBL" id="QUNO01000003">
    <property type="protein sequence ID" value="REH52146.1"/>
    <property type="molecule type" value="Genomic_DNA"/>
</dbReference>
<reference evidence="2 3" key="1">
    <citation type="submission" date="2018-08" db="EMBL/GenBank/DDBJ databases">
        <title>Genomic Encyclopedia of Archaeal and Bacterial Type Strains, Phase II (KMG-II): from individual species to whole genera.</title>
        <authorList>
            <person name="Goeker M."/>
        </authorList>
    </citation>
    <scope>NUCLEOTIDE SEQUENCE [LARGE SCALE GENOMIC DNA]</scope>
    <source>
        <strain evidence="2 3">DSM 45791</strain>
    </source>
</reference>
<name>A0A3E0I0S3_9PSEU</name>
<keyword evidence="1" id="KW-0812">Transmembrane</keyword>